<protein>
    <recommendedName>
        <fullName evidence="3">LytR/CpsA/Psr regulator C-terminal domain-containing protein</fullName>
    </recommendedName>
</protein>
<keyword evidence="2" id="KW-0732">Signal</keyword>
<dbReference type="Pfam" id="PF13399">
    <property type="entry name" value="LytR_C"/>
    <property type="match status" value="1"/>
</dbReference>
<feature type="domain" description="LytR/CpsA/Psr regulator C-terminal" evidence="3">
    <location>
        <begin position="84"/>
        <end position="173"/>
    </location>
</feature>
<proteinExistence type="predicted"/>
<dbReference type="AlphaFoldDB" id="W5Y317"/>
<evidence type="ECO:0000256" key="2">
    <source>
        <dbReference type="SAM" id="SignalP"/>
    </source>
</evidence>
<evidence type="ECO:0000313" key="4">
    <source>
        <dbReference type="EMBL" id="AHI23651.1"/>
    </source>
</evidence>
<feature type="chain" id="PRO_5004875009" description="LytR/CpsA/Psr regulator C-terminal domain-containing protein" evidence="2">
    <location>
        <begin position="20"/>
        <end position="179"/>
    </location>
</feature>
<dbReference type="InterPro" id="IPR027381">
    <property type="entry name" value="LytR/CpsA/Psr_C"/>
</dbReference>
<dbReference type="Proteomes" id="UP000019222">
    <property type="component" value="Chromosome"/>
</dbReference>
<dbReference type="STRING" id="1224164.B843_11365"/>
<dbReference type="KEGG" id="cvt:B843_11365"/>
<dbReference type="eggNOG" id="ENOG50330SA">
    <property type="taxonomic scope" value="Bacteria"/>
</dbReference>
<sequence>MAMILIAVALLLAAWGAYSMTRDNSDDPTVTAPATSTAAPASQAATTDAQAPASSAAPAPASSAAAAPATDAQAPAAQASEIKQVHVLNNSTVQGLAASVADQLKAKGYETGEVGNFPDTIVPENTVYYTAGNAAAEQAARTLADKVGGVAAVRPDNLPAGTDDPNSLVLVLATETTVK</sequence>
<organism evidence="4 5">
    <name type="scientific">Corynebacterium vitaeruminis DSM 20294</name>
    <dbReference type="NCBI Taxonomy" id="1224164"/>
    <lineage>
        <taxon>Bacteria</taxon>
        <taxon>Bacillati</taxon>
        <taxon>Actinomycetota</taxon>
        <taxon>Actinomycetes</taxon>
        <taxon>Mycobacteriales</taxon>
        <taxon>Corynebacteriaceae</taxon>
        <taxon>Corynebacterium</taxon>
    </lineage>
</organism>
<keyword evidence="5" id="KW-1185">Reference proteome</keyword>
<accession>W5Y317</accession>
<dbReference type="EMBL" id="CP004353">
    <property type="protein sequence ID" value="AHI23651.1"/>
    <property type="molecule type" value="Genomic_DNA"/>
</dbReference>
<feature type="region of interest" description="Disordered" evidence="1">
    <location>
        <begin position="24"/>
        <end position="72"/>
    </location>
</feature>
<reference evidence="4 5" key="1">
    <citation type="submission" date="2013-02" db="EMBL/GenBank/DDBJ databases">
        <title>The complete genome sequence of Corynebacterium vitaeruminis DSM 20294.</title>
        <authorList>
            <person name="Ruckert C."/>
            <person name="Albersmeier A."/>
            <person name="Kalinowski J."/>
        </authorList>
    </citation>
    <scope>NUCLEOTIDE SEQUENCE [LARGE SCALE GENOMIC DNA]</scope>
    <source>
        <strain evidence="5">ATCC 10234</strain>
    </source>
</reference>
<gene>
    <name evidence="4" type="ORF">B843_11365</name>
</gene>
<dbReference type="HOGENOM" id="CLU_073279_0_1_11"/>
<name>W5Y317_9CORY</name>
<dbReference type="Gene3D" id="3.30.70.2390">
    <property type="match status" value="1"/>
</dbReference>
<evidence type="ECO:0000259" key="3">
    <source>
        <dbReference type="Pfam" id="PF13399"/>
    </source>
</evidence>
<dbReference type="RefSeq" id="WP_051483507.1">
    <property type="nucleotide sequence ID" value="NZ_CP004353.1"/>
</dbReference>
<dbReference type="PATRIC" id="fig|1224164.3.peg.2290"/>
<evidence type="ECO:0000313" key="5">
    <source>
        <dbReference type="Proteomes" id="UP000019222"/>
    </source>
</evidence>
<feature type="signal peptide" evidence="2">
    <location>
        <begin position="1"/>
        <end position="19"/>
    </location>
</feature>
<evidence type="ECO:0000256" key="1">
    <source>
        <dbReference type="SAM" id="MobiDB-lite"/>
    </source>
</evidence>
<feature type="compositionally biased region" description="Low complexity" evidence="1">
    <location>
        <begin position="31"/>
        <end position="72"/>
    </location>
</feature>